<feature type="region of interest" description="Disordered" evidence="1">
    <location>
        <begin position="88"/>
        <end position="116"/>
    </location>
</feature>
<evidence type="ECO:0000313" key="2">
    <source>
        <dbReference type="EMBL" id="CAB4168256.1"/>
    </source>
</evidence>
<proteinExistence type="predicted"/>
<evidence type="ECO:0000313" key="4">
    <source>
        <dbReference type="EMBL" id="CAB4205096.1"/>
    </source>
</evidence>
<evidence type="ECO:0000313" key="5">
    <source>
        <dbReference type="EMBL" id="CAB5238050.1"/>
    </source>
</evidence>
<dbReference type="EMBL" id="LR797358">
    <property type="protein sequence ID" value="CAB4205096.1"/>
    <property type="molecule type" value="Genomic_DNA"/>
</dbReference>
<sequence>MSNLATFNPSKVPAFARNNALSDIARALAGSATVGGGKRVSIRGGVFRLLSEGKEVAKIDERHLDVIIVKAAPKVSRQFYAAAYNPDAASAAPDCTSSDGETPDKNAKAPQSASCATCPQNVAGSGNGNSRACKYQHKLAVVLESDPEGDVMQLILPAGSIFGKADGDKRPLQAYARYLASQNPPINPEQIVTRMKFDTSVESPTLVFQPARWLTDDEYEISMNQGKTSDAERAVGGSAAATDGAAPIKLAGAPPAKVKAPVVEEEDEAPAPKAKAKAKPKAEVVEEDESEPEVRKAAPTASAVPVKSSKLASIVSDWDDE</sequence>
<evidence type="ECO:0000256" key="1">
    <source>
        <dbReference type="SAM" id="MobiDB-lite"/>
    </source>
</evidence>
<feature type="region of interest" description="Disordered" evidence="1">
    <location>
        <begin position="246"/>
        <end position="321"/>
    </location>
</feature>
<gene>
    <name evidence="3" type="ORF">UFOVP1276_44</name>
    <name evidence="4" type="ORF">UFOVP1403_22</name>
    <name evidence="5" type="ORF">UFOVP1507_6</name>
    <name evidence="2" type="ORF">UFOVP875_75</name>
</gene>
<evidence type="ECO:0000313" key="3">
    <source>
        <dbReference type="EMBL" id="CAB4195101.1"/>
    </source>
</evidence>
<protein>
    <submittedName>
        <fullName evidence="5">Uncharacterized protein</fullName>
    </submittedName>
</protein>
<name>A0A6J7XLC6_9CAUD</name>
<organism evidence="5">
    <name type="scientific">uncultured Caudovirales phage</name>
    <dbReference type="NCBI Taxonomy" id="2100421"/>
    <lineage>
        <taxon>Viruses</taxon>
        <taxon>Duplodnaviria</taxon>
        <taxon>Heunggongvirae</taxon>
        <taxon>Uroviricota</taxon>
        <taxon>Caudoviricetes</taxon>
        <taxon>Peduoviridae</taxon>
        <taxon>Maltschvirus</taxon>
        <taxon>Maltschvirus maltsch</taxon>
    </lineage>
</organism>
<accession>A0A6J7XLC6</accession>
<dbReference type="EMBL" id="LR797223">
    <property type="protein sequence ID" value="CAB4195101.1"/>
    <property type="molecule type" value="Genomic_DNA"/>
</dbReference>
<dbReference type="EMBL" id="LR798457">
    <property type="protein sequence ID" value="CAB5238050.1"/>
    <property type="molecule type" value="Genomic_DNA"/>
</dbReference>
<reference evidence="5" key="1">
    <citation type="submission" date="2020-05" db="EMBL/GenBank/DDBJ databases">
        <authorList>
            <person name="Chiriac C."/>
            <person name="Salcher M."/>
            <person name="Ghai R."/>
            <person name="Kavagutti S V."/>
        </authorList>
    </citation>
    <scope>NUCLEOTIDE SEQUENCE</scope>
</reference>
<dbReference type="EMBL" id="LR796819">
    <property type="protein sequence ID" value="CAB4168256.1"/>
    <property type="molecule type" value="Genomic_DNA"/>
</dbReference>